<organism evidence="1 2">
    <name type="scientific">Gambusia affinis</name>
    <name type="common">Western mosquitofish</name>
    <name type="synonym">Heterandria affinis</name>
    <dbReference type="NCBI Taxonomy" id="33528"/>
    <lineage>
        <taxon>Eukaryota</taxon>
        <taxon>Metazoa</taxon>
        <taxon>Chordata</taxon>
        <taxon>Craniata</taxon>
        <taxon>Vertebrata</taxon>
        <taxon>Euteleostomi</taxon>
        <taxon>Actinopterygii</taxon>
        <taxon>Neopterygii</taxon>
        <taxon>Teleostei</taxon>
        <taxon>Neoteleostei</taxon>
        <taxon>Acanthomorphata</taxon>
        <taxon>Ovalentaria</taxon>
        <taxon>Atherinomorphae</taxon>
        <taxon>Cyprinodontiformes</taxon>
        <taxon>Poeciliidae</taxon>
        <taxon>Poeciliinae</taxon>
        <taxon>Gambusia</taxon>
    </lineage>
</organism>
<dbReference type="Proteomes" id="UP000250572">
    <property type="component" value="Unassembled WGS sequence"/>
</dbReference>
<dbReference type="GO" id="GO:0001872">
    <property type="term" value="F:(1-&gt;3)-beta-D-glucan binding"/>
    <property type="evidence" value="ECO:0007669"/>
    <property type="project" value="InterPro"/>
</dbReference>
<dbReference type="GO" id="GO:0043122">
    <property type="term" value="P:regulation of canonical NF-kappaB signal transduction"/>
    <property type="evidence" value="ECO:0007669"/>
    <property type="project" value="TreeGrafter"/>
</dbReference>
<dbReference type="InterPro" id="IPR016187">
    <property type="entry name" value="CTDL_fold"/>
</dbReference>
<protein>
    <recommendedName>
        <fullName evidence="3">C-type lectin domain-containing protein</fullName>
    </recommendedName>
</protein>
<dbReference type="PANTHER" id="PTHR47218">
    <property type="entry name" value="C-TYPE LECTIN DOMAIN FAMILY 7 MEMBER A"/>
    <property type="match status" value="1"/>
</dbReference>
<dbReference type="PANTHER" id="PTHR47218:SF1">
    <property type="entry name" value="C-TYPE LECTIN DOMAIN FAMILY 7 MEMBER A"/>
    <property type="match status" value="1"/>
</dbReference>
<dbReference type="SUPFAM" id="SSF56436">
    <property type="entry name" value="C-type lectin-like"/>
    <property type="match status" value="1"/>
</dbReference>
<name>A0A315V1T6_GAMAF</name>
<reference evidence="1 2" key="1">
    <citation type="journal article" date="2018" name="G3 (Bethesda)">
        <title>A High-Quality Reference Genome for the Invasive Mosquitofish Gambusia affinis Using a Chicago Library.</title>
        <authorList>
            <person name="Hoffberg S.L."/>
            <person name="Troendle N.J."/>
            <person name="Glenn T.C."/>
            <person name="Mahmud O."/>
            <person name="Louha S."/>
            <person name="Chalopin D."/>
            <person name="Bennetzen J.L."/>
            <person name="Mauricio R."/>
        </authorList>
    </citation>
    <scope>NUCLEOTIDE SEQUENCE [LARGE SCALE GENOMIC DNA]</scope>
    <source>
        <strain evidence="1">NE01/NJP1002.9</strain>
        <tissue evidence="1">Muscle</tissue>
    </source>
</reference>
<gene>
    <name evidence="1" type="ORF">CCH79_00017830</name>
</gene>
<evidence type="ECO:0008006" key="3">
    <source>
        <dbReference type="Google" id="ProtNLM"/>
    </source>
</evidence>
<sequence length="111" mass="12670">MSIMPMLSSTSCSKRTEDASCCLQITQTSTEIYSSCFTEVFVFKGLTCLKCEPGWEPHGGNCYYFNTMRSSWTESRDSCIDLGSDLVKIDSREEQMFLESRLRGLMKKDED</sequence>
<dbReference type="Gene3D" id="3.10.100.10">
    <property type="entry name" value="Mannose-Binding Protein A, subunit A"/>
    <property type="match status" value="1"/>
</dbReference>
<dbReference type="InterPro" id="IPR016186">
    <property type="entry name" value="C-type_lectin-like/link_sf"/>
</dbReference>
<dbReference type="GO" id="GO:0009986">
    <property type="term" value="C:cell surface"/>
    <property type="evidence" value="ECO:0007669"/>
    <property type="project" value="TreeGrafter"/>
</dbReference>
<dbReference type="GO" id="GO:0006910">
    <property type="term" value="P:phagocytosis, recognition"/>
    <property type="evidence" value="ECO:0007669"/>
    <property type="project" value="TreeGrafter"/>
</dbReference>
<evidence type="ECO:0000313" key="1">
    <source>
        <dbReference type="EMBL" id="PWA16766.1"/>
    </source>
</evidence>
<feature type="non-terminal residue" evidence="1">
    <location>
        <position position="111"/>
    </location>
</feature>
<dbReference type="EMBL" id="NHOQ01002476">
    <property type="protein sequence ID" value="PWA16766.1"/>
    <property type="molecule type" value="Genomic_DNA"/>
</dbReference>
<keyword evidence="2" id="KW-1185">Reference proteome</keyword>
<dbReference type="GO" id="GO:0045087">
    <property type="term" value="P:innate immune response"/>
    <property type="evidence" value="ECO:0007669"/>
    <property type="project" value="TreeGrafter"/>
</dbReference>
<dbReference type="GO" id="GO:0071226">
    <property type="term" value="P:cellular response to molecule of fungal origin"/>
    <property type="evidence" value="ECO:0007669"/>
    <property type="project" value="InterPro"/>
</dbReference>
<dbReference type="AlphaFoldDB" id="A0A315V1T6"/>
<dbReference type="GO" id="GO:0002720">
    <property type="term" value="P:positive regulation of cytokine production involved in immune response"/>
    <property type="evidence" value="ECO:0007669"/>
    <property type="project" value="TreeGrafter"/>
</dbReference>
<evidence type="ECO:0000313" key="2">
    <source>
        <dbReference type="Proteomes" id="UP000250572"/>
    </source>
</evidence>
<comment type="caution">
    <text evidence="1">The sequence shown here is derived from an EMBL/GenBank/DDBJ whole genome shotgun (WGS) entry which is preliminary data.</text>
</comment>
<proteinExistence type="predicted"/>
<dbReference type="GO" id="GO:0038187">
    <property type="term" value="F:pattern recognition receptor activity"/>
    <property type="evidence" value="ECO:0007669"/>
    <property type="project" value="TreeGrafter"/>
</dbReference>
<accession>A0A315V1T6</accession>
<dbReference type="InterPro" id="IPR042808">
    <property type="entry name" value="CLEC7A"/>
</dbReference>